<evidence type="ECO:0000313" key="2">
    <source>
        <dbReference type="EMBL" id="CAL1401839.1"/>
    </source>
</evidence>
<proteinExistence type="predicted"/>
<reference evidence="2 3" key="1">
    <citation type="submission" date="2024-04" db="EMBL/GenBank/DDBJ databases">
        <authorList>
            <person name="Fracassetti M."/>
        </authorList>
    </citation>
    <scope>NUCLEOTIDE SEQUENCE [LARGE SCALE GENOMIC DNA]</scope>
</reference>
<accession>A0AAV2FU18</accession>
<keyword evidence="3" id="KW-1185">Reference proteome</keyword>
<evidence type="ECO:0000256" key="1">
    <source>
        <dbReference type="SAM" id="MobiDB-lite"/>
    </source>
</evidence>
<feature type="region of interest" description="Disordered" evidence="1">
    <location>
        <begin position="1"/>
        <end position="39"/>
    </location>
</feature>
<name>A0AAV2FU18_9ROSI</name>
<sequence length="155" mass="17334">MANGDANAMQSSSPSKWESLSLSAYPKSNENPSSSLPSRLRLRDCSNFQTSFVVWKPLRHRPFSASHPTNPKDQKIYSGIVPSLPTTSNSQRQDSREQKIRPPTAAIPARFEFGFDAQRRSARVRFPPLLESVTSFLLAAIRFSPSIRISISRAQ</sequence>
<dbReference type="EMBL" id="OZ034820">
    <property type="protein sequence ID" value="CAL1401839.1"/>
    <property type="molecule type" value="Genomic_DNA"/>
</dbReference>
<dbReference type="Proteomes" id="UP001497516">
    <property type="component" value="Chromosome 7"/>
</dbReference>
<evidence type="ECO:0000313" key="3">
    <source>
        <dbReference type="Proteomes" id="UP001497516"/>
    </source>
</evidence>
<feature type="region of interest" description="Disordered" evidence="1">
    <location>
        <begin position="63"/>
        <end position="102"/>
    </location>
</feature>
<feature type="compositionally biased region" description="Low complexity" evidence="1">
    <location>
        <begin position="11"/>
        <end position="23"/>
    </location>
</feature>
<organism evidence="2 3">
    <name type="scientific">Linum trigynum</name>
    <dbReference type="NCBI Taxonomy" id="586398"/>
    <lineage>
        <taxon>Eukaryota</taxon>
        <taxon>Viridiplantae</taxon>
        <taxon>Streptophyta</taxon>
        <taxon>Embryophyta</taxon>
        <taxon>Tracheophyta</taxon>
        <taxon>Spermatophyta</taxon>
        <taxon>Magnoliopsida</taxon>
        <taxon>eudicotyledons</taxon>
        <taxon>Gunneridae</taxon>
        <taxon>Pentapetalae</taxon>
        <taxon>rosids</taxon>
        <taxon>fabids</taxon>
        <taxon>Malpighiales</taxon>
        <taxon>Linaceae</taxon>
        <taxon>Linum</taxon>
    </lineage>
</organism>
<dbReference type="AlphaFoldDB" id="A0AAV2FU18"/>
<protein>
    <submittedName>
        <fullName evidence="2">Uncharacterized protein</fullName>
    </submittedName>
</protein>
<gene>
    <name evidence="2" type="ORF">LTRI10_LOCUS41877</name>
</gene>